<accession>A0AAV5UCR6</accession>
<dbReference type="EMBL" id="BTSX01000006">
    <property type="protein sequence ID" value="GMT04183.1"/>
    <property type="molecule type" value="Genomic_DNA"/>
</dbReference>
<feature type="compositionally biased region" description="Basic and acidic residues" evidence="1">
    <location>
        <begin position="36"/>
        <end position="47"/>
    </location>
</feature>
<keyword evidence="3" id="KW-1185">Reference proteome</keyword>
<gene>
    <name evidence="2" type="ORF">PENTCL1PPCAC_26357</name>
</gene>
<reference evidence="2" key="1">
    <citation type="submission" date="2023-10" db="EMBL/GenBank/DDBJ databases">
        <title>Genome assembly of Pristionchus species.</title>
        <authorList>
            <person name="Yoshida K."/>
            <person name="Sommer R.J."/>
        </authorList>
    </citation>
    <scope>NUCLEOTIDE SEQUENCE</scope>
    <source>
        <strain evidence="2">RS0144</strain>
    </source>
</reference>
<feature type="region of interest" description="Disordered" evidence="1">
    <location>
        <begin position="35"/>
        <end position="76"/>
    </location>
</feature>
<dbReference type="AlphaFoldDB" id="A0AAV5UCR6"/>
<name>A0AAV5UCR6_9BILA</name>
<organism evidence="2 3">
    <name type="scientific">Pristionchus entomophagus</name>
    <dbReference type="NCBI Taxonomy" id="358040"/>
    <lineage>
        <taxon>Eukaryota</taxon>
        <taxon>Metazoa</taxon>
        <taxon>Ecdysozoa</taxon>
        <taxon>Nematoda</taxon>
        <taxon>Chromadorea</taxon>
        <taxon>Rhabditida</taxon>
        <taxon>Rhabditina</taxon>
        <taxon>Diplogasteromorpha</taxon>
        <taxon>Diplogasteroidea</taxon>
        <taxon>Neodiplogasteridae</taxon>
        <taxon>Pristionchus</taxon>
    </lineage>
</organism>
<evidence type="ECO:0000256" key="1">
    <source>
        <dbReference type="SAM" id="MobiDB-lite"/>
    </source>
</evidence>
<feature type="non-terminal residue" evidence="2">
    <location>
        <position position="1"/>
    </location>
</feature>
<evidence type="ECO:0000313" key="3">
    <source>
        <dbReference type="Proteomes" id="UP001432027"/>
    </source>
</evidence>
<evidence type="ECO:0000313" key="2">
    <source>
        <dbReference type="EMBL" id="GMT04183.1"/>
    </source>
</evidence>
<dbReference type="Proteomes" id="UP001432027">
    <property type="component" value="Unassembled WGS sequence"/>
</dbReference>
<comment type="caution">
    <text evidence="2">The sequence shown here is derived from an EMBL/GenBank/DDBJ whole genome shotgun (WGS) entry which is preliminary data.</text>
</comment>
<sequence>SVVCPLRLAPSRESTMTSSQVDQEIEALKKILNRMQSEDENQRKSANDDFNEFPTEKKPGPLWKVFSDSGTAEEVF</sequence>
<protein>
    <submittedName>
        <fullName evidence="2">Uncharacterized protein</fullName>
    </submittedName>
</protein>
<proteinExistence type="predicted"/>